<protein>
    <recommendedName>
        <fullName evidence="2">Putative plant transposon protein domain-containing protein</fullName>
    </recommendedName>
</protein>
<feature type="compositionally biased region" description="Low complexity" evidence="1">
    <location>
        <begin position="280"/>
        <end position="289"/>
    </location>
</feature>
<dbReference type="EMBL" id="JAZDWU010000001">
    <property type="protein sequence ID" value="KAL0014001.1"/>
    <property type="molecule type" value="Genomic_DNA"/>
</dbReference>
<evidence type="ECO:0000259" key="2">
    <source>
        <dbReference type="Pfam" id="PF20167"/>
    </source>
</evidence>
<sequence length="289" mass="32760">MSPFKKAAVKGGGSKGKEPVIDVDEPSPRLKRTRSLLGVYDPNKFRSYATFQTHENYFRDATLLDWKYLLSNLDDAYENLVKEFYANVIIEGEELKCWVRGKSFSVTSTYLSEILHINQPIFPNPPVYDNLNPEEDLLQDALGRNLEFSQKGNSVSVSSLSYKLWVLTIIMFHNLYPLSITGYMNLGRALLLYDLITVEEIDICAHIFHILCKTVARNESRNCIPFCRLISRILKLKGVHPSEDESPYPRPSPINIRTLNASIGHSRRGIKTEIPDTHSGSRSSSSSCD</sequence>
<organism evidence="3 4">
    <name type="scientific">Lithocarpus litseifolius</name>
    <dbReference type="NCBI Taxonomy" id="425828"/>
    <lineage>
        <taxon>Eukaryota</taxon>
        <taxon>Viridiplantae</taxon>
        <taxon>Streptophyta</taxon>
        <taxon>Embryophyta</taxon>
        <taxon>Tracheophyta</taxon>
        <taxon>Spermatophyta</taxon>
        <taxon>Magnoliopsida</taxon>
        <taxon>eudicotyledons</taxon>
        <taxon>Gunneridae</taxon>
        <taxon>Pentapetalae</taxon>
        <taxon>rosids</taxon>
        <taxon>fabids</taxon>
        <taxon>Fagales</taxon>
        <taxon>Fagaceae</taxon>
        <taxon>Lithocarpus</taxon>
    </lineage>
</organism>
<comment type="caution">
    <text evidence="3">The sequence shown here is derived from an EMBL/GenBank/DDBJ whole genome shotgun (WGS) entry which is preliminary data.</text>
</comment>
<dbReference type="InterPro" id="IPR046796">
    <property type="entry name" value="Transposase_32_dom"/>
</dbReference>
<feature type="region of interest" description="Disordered" evidence="1">
    <location>
        <begin position="1"/>
        <end position="24"/>
    </location>
</feature>
<gene>
    <name evidence="3" type="ORF">SO802_001070</name>
</gene>
<dbReference type="Proteomes" id="UP001459277">
    <property type="component" value="Unassembled WGS sequence"/>
</dbReference>
<name>A0AAW2DZ19_9ROSI</name>
<evidence type="ECO:0000313" key="3">
    <source>
        <dbReference type="EMBL" id="KAL0014001.1"/>
    </source>
</evidence>
<dbReference type="Pfam" id="PF20167">
    <property type="entry name" value="Transposase_32"/>
    <property type="match status" value="1"/>
</dbReference>
<feature type="region of interest" description="Disordered" evidence="1">
    <location>
        <begin position="263"/>
        <end position="289"/>
    </location>
</feature>
<keyword evidence="4" id="KW-1185">Reference proteome</keyword>
<evidence type="ECO:0000313" key="4">
    <source>
        <dbReference type="Proteomes" id="UP001459277"/>
    </source>
</evidence>
<dbReference type="AlphaFoldDB" id="A0AAW2DZ19"/>
<feature type="domain" description="Putative plant transposon protein" evidence="2">
    <location>
        <begin position="65"/>
        <end position="239"/>
    </location>
</feature>
<reference evidence="3 4" key="1">
    <citation type="submission" date="2024-01" db="EMBL/GenBank/DDBJ databases">
        <title>A telomere-to-telomere, gap-free genome of sweet tea (Lithocarpus litseifolius).</title>
        <authorList>
            <person name="Zhou J."/>
        </authorList>
    </citation>
    <scope>NUCLEOTIDE SEQUENCE [LARGE SCALE GENOMIC DNA]</scope>
    <source>
        <strain evidence="3">Zhou-2022a</strain>
        <tissue evidence="3">Leaf</tissue>
    </source>
</reference>
<accession>A0AAW2DZ19</accession>
<evidence type="ECO:0000256" key="1">
    <source>
        <dbReference type="SAM" id="MobiDB-lite"/>
    </source>
</evidence>
<proteinExistence type="predicted"/>